<evidence type="ECO:0000313" key="9">
    <source>
        <dbReference type="EMBL" id="BAU29091.1"/>
    </source>
</evidence>
<keyword evidence="10" id="KW-1185">Reference proteome</keyword>
<feature type="transmembrane region" description="Helical" evidence="8">
    <location>
        <begin position="117"/>
        <end position="138"/>
    </location>
</feature>
<accession>A0A0U5C990</accession>
<evidence type="ECO:0000256" key="8">
    <source>
        <dbReference type="RuleBase" id="RU363032"/>
    </source>
</evidence>
<dbReference type="GO" id="GO:0055085">
    <property type="term" value="P:transmembrane transport"/>
    <property type="evidence" value="ECO:0007669"/>
    <property type="project" value="InterPro"/>
</dbReference>
<organism evidence="9 10">
    <name type="scientific">Aneurinibacillus soli</name>
    <dbReference type="NCBI Taxonomy" id="1500254"/>
    <lineage>
        <taxon>Bacteria</taxon>
        <taxon>Bacillati</taxon>
        <taxon>Bacillota</taxon>
        <taxon>Bacilli</taxon>
        <taxon>Bacillales</taxon>
        <taxon>Paenibacillaceae</taxon>
        <taxon>Aneurinibacillus group</taxon>
        <taxon>Aneurinibacillus</taxon>
    </lineage>
</organism>
<comment type="similarity">
    <text evidence="2">Belongs to the binding-protein-dependent transport system permease family. CysTW subfamily.</text>
</comment>
<dbReference type="CDD" id="cd06261">
    <property type="entry name" value="TM_PBP2"/>
    <property type="match status" value="1"/>
</dbReference>
<evidence type="ECO:0000256" key="7">
    <source>
        <dbReference type="ARBA" id="ARBA00023136"/>
    </source>
</evidence>
<evidence type="ECO:0000256" key="1">
    <source>
        <dbReference type="ARBA" id="ARBA00004651"/>
    </source>
</evidence>
<keyword evidence="5 8" id="KW-0812">Transmembrane</keyword>
<dbReference type="Proteomes" id="UP000217696">
    <property type="component" value="Chromosome"/>
</dbReference>
<proteinExistence type="inferred from homology"/>
<dbReference type="Pfam" id="PF00528">
    <property type="entry name" value="BPD_transp_1"/>
    <property type="match status" value="1"/>
</dbReference>
<dbReference type="InterPro" id="IPR035906">
    <property type="entry name" value="MetI-like_sf"/>
</dbReference>
<dbReference type="KEGG" id="asoc:CB4_03269"/>
<dbReference type="Gene3D" id="1.10.3720.10">
    <property type="entry name" value="MetI-like"/>
    <property type="match status" value="1"/>
</dbReference>
<evidence type="ECO:0000256" key="6">
    <source>
        <dbReference type="ARBA" id="ARBA00022989"/>
    </source>
</evidence>
<name>A0A0U5C990_9BACL</name>
<feature type="transmembrane region" description="Helical" evidence="8">
    <location>
        <begin position="267"/>
        <end position="290"/>
    </location>
</feature>
<dbReference type="PANTHER" id="PTHR42929:SF5">
    <property type="entry name" value="ABC TRANSPORTER PERMEASE PROTEIN"/>
    <property type="match status" value="1"/>
</dbReference>
<protein>
    <submittedName>
        <fullName evidence="9">Putrescine transport system permease protein PotH</fullName>
    </submittedName>
</protein>
<dbReference type="EMBL" id="AP017312">
    <property type="protein sequence ID" value="BAU29091.1"/>
    <property type="molecule type" value="Genomic_DNA"/>
</dbReference>
<dbReference type="SUPFAM" id="SSF161098">
    <property type="entry name" value="MetI-like"/>
    <property type="match status" value="1"/>
</dbReference>
<keyword evidence="3 8" id="KW-0813">Transport</keyword>
<keyword evidence="4" id="KW-1003">Cell membrane</keyword>
<reference evidence="9 10" key="1">
    <citation type="submission" date="2015-12" db="EMBL/GenBank/DDBJ databases">
        <title>Genome sequence of Aneurinibacillus soli.</title>
        <authorList>
            <person name="Lee J.S."/>
            <person name="Lee K.C."/>
            <person name="Kim K.K."/>
            <person name="Lee B.W."/>
        </authorList>
    </citation>
    <scope>NUCLEOTIDE SEQUENCE [LARGE SCALE GENOMIC DNA]</scope>
    <source>
        <strain evidence="9 10">CB4</strain>
    </source>
</reference>
<feature type="transmembrane region" description="Helical" evidence="8">
    <location>
        <begin position="168"/>
        <end position="188"/>
    </location>
</feature>
<dbReference type="InterPro" id="IPR000515">
    <property type="entry name" value="MetI-like"/>
</dbReference>
<evidence type="ECO:0000256" key="5">
    <source>
        <dbReference type="ARBA" id="ARBA00022692"/>
    </source>
</evidence>
<dbReference type="RefSeq" id="WP_096466799.1">
    <property type="nucleotide sequence ID" value="NZ_AP017312.1"/>
</dbReference>
<dbReference type="GO" id="GO:0005886">
    <property type="term" value="C:plasma membrane"/>
    <property type="evidence" value="ECO:0007669"/>
    <property type="project" value="UniProtKB-SubCell"/>
</dbReference>
<dbReference type="OrthoDB" id="57323at2"/>
<comment type="subcellular location">
    <subcellularLocation>
        <location evidence="1 8">Cell membrane</location>
        <topology evidence="1 8">Multi-pass membrane protein</topology>
    </subcellularLocation>
</comment>
<evidence type="ECO:0000256" key="4">
    <source>
        <dbReference type="ARBA" id="ARBA00022475"/>
    </source>
</evidence>
<evidence type="ECO:0000313" key="10">
    <source>
        <dbReference type="Proteomes" id="UP000217696"/>
    </source>
</evidence>
<keyword evidence="6 8" id="KW-1133">Transmembrane helix</keyword>
<dbReference type="PROSITE" id="PS50928">
    <property type="entry name" value="ABC_TM1"/>
    <property type="match status" value="1"/>
</dbReference>
<evidence type="ECO:0000256" key="2">
    <source>
        <dbReference type="ARBA" id="ARBA00007069"/>
    </source>
</evidence>
<feature type="transmembrane region" description="Helical" evidence="8">
    <location>
        <begin position="209"/>
        <end position="238"/>
    </location>
</feature>
<dbReference type="PANTHER" id="PTHR42929">
    <property type="entry name" value="INNER MEMBRANE ABC TRANSPORTER PERMEASE PROTEIN YDCU-RELATED-RELATED"/>
    <property type="match status" value="1"/>
</dbReference>
<gene>
    <name evidence="9" type="primary">potH</name>
    <name evidence="9" type="ORF">CB4_03269</name>
</gene>
<keyword evidence="7 8" id="KW-0472">Membrane</keyword>
<feature type="transmembrane region" description="Helical" evidence="8">
    <location>
        <begin position="85"/>
        <end position="105"/>
    </location>
</feature>
<sequence>MSTKVNTEAPVPGMVPPLNRFVQIPGLKWLLLLVPLVYTAILLYYSMASVLKLSVYDDKGFTMQYLQQVFTEPLYLKVLWNTLKTSFIVMLVTLVISYPIAYLLVVMESERWKKVVLSLVMITLWISLLVRTFTWTVILQDQGIINKLLLSTGLISEPMKLMYNTTGVVIGMTHILIPYMVLSLYSVMEGIDRRLVQAAQGMGARPWKAFAQIFLPLSLPGVMSGSLIVFVLGIGYFVTPALLGGQGNMMISKLIQENIQMTLNWSMASAISVVLLVTTLILLGLAAWVARLSPLLKGEK</sequence>
<evidence type="ECO:0000256" key="3">
    <source>
        <dbReference type="ARBA" id="ARBA00022448"/>
    </source>
</evidence>
<feature type="transmembrane region" description="Helical" evidence="8">
    <location>
        <begin position="29"/>
        <end position="47"/>
    </location>
</feature>
<dbReference type="AlphaFoldDB" id="A0A0U5C990"/>